<dbReference type="Pfam" id="PF04773">
    <property type="entry name" value="FecR"/>
    <property type="match status" value="1"/>
</dbReference>
<dbReference type="Proteomes" id="UP000283589">
    <property type="component" value="Unassembled WGS sequence"/>
</dbReference>
<evidence type="ECO:0000313" key="10">
    <source>
        <dbReference type="Proteomes" id="UP000654720"/>
    </source>
</evidence>
<feature type="domain" description="FecR protein" evidence="2">
    <location>
        <begin position="148"/>
        <end position="243"/>
    </location>
</feature>
<reference evidence="8 9" key="1">
    <citation type="submission" date="2018-08" db="EMBL/GenBank/DDBJ databases">
        <title>A genome reference for cultivated species of the human gut microbiota.</title>
        <authorList>
            <person name="Zou Y."/>
            <person name="Xue W."/>
            <person name="Luo G."/>
        </authorList>
    </citation>
    <scope>NUCLEOTIDE SEQUENCE [LARGE SCALE GENOMIC DNA]</scope>
    <source>
        <strain evidence="6 8">AF14-49</strain>
        <strain evidence="7 9">OF02-7</strain>
    </source>
</reference>
<dbReference type="Gene3D" id="2.60.120.1440">
    <property type="match status" value="1"/>
</dbReference>
<dbReference type="EMBL" id="QSCR01000003">
    <property type="protein sequence ID" value="RGY20486.1"/>
    <property type="molecule type" value="Genomic_DNA"/>
</dbReference>
<dbReference type="InterPro" id="IPR006860">
    <property type="entry name" value="FecR"/>
</dbReference>
<dbReference type="InterPro" id="IPR012373">
    <property type="entry name" value="Ferrdict_sens_TM"/>
</dbReference>
<dbReference type="EMBL" id="QRZA01000003">
    <property type="protein sequence ID" value="RGV35789.1"/>
    <property type="molecule type" value="Genomic_DNA"/>
</dbReference>
<dbReference type="Gene3D" id="3.55.50.30">
    <property type="match status" value="1"/>
</dbReference>
<organism evidence="6 8">
    <name type="scientific">Butyricimonas virosa</name>
    <dbReference type="NCBI Taxonomy" id="544645"/>
    <lineage>
        <taxon>Bacteria</taxon>
        <taxon>Pseudomonadati</taxon>
        <taxon>Bacteroidota</taxon>
        <taxon>Bacteroidia</taxon>
        <taxon>Bacteroidales</taxon>
        <taxon>Odoribacteraceae</taxon>
        <taxon>Butyricimonas</taxon>
    </lineage>
</organism>
<dbReference type="AlphaFoldDB" id="A0A412X550"/>
<evidence type="ECO:0000313" key="7">
    <source>
        <dbReference type="EMBL" id="RGY20486.1"/>
    </source>
</evidence>
<evidence type="ECO:0000259" key="2">
    <source>
        <dbReference type="Pfam" id="PF04773"/>
    </source>
</evidence>
<reference evidence="4" key="2">
    <citation type="journal article" date="2021" name="PeerJ">
        <title>Extensive microbial diversity within the chicken gut microbiome revealed by metagenomics and culture.</title>
        <authorList>
            <person name="Gilroy R."/>
            <person name="Ravi A."/>
            <person name="Getino M."/>
            <person name="Pursley I."/>
            <person name="Horton D.L."/>
            <person name="Alikhan N.F."/>
            <person name="Baker D."/>
            <person name="Gharbi K."/>
            <person name="Hall N."/>
            <person name="Watson M."/>
            <person name="Adriaenssens E.M."/>
            <person name="Foster-Nyarko E."/>
            <person name="Jarju S."/>
            <person name="Secka A."/>
            <person name="Antonio M."/>
            <person name="Oren A."/>
            <person name="Chaudhuri R.R."/>
            <person name="La Ragione R."/>
            <person name="Hildebrand F."/>
            <person name="Pallen M.J."/>
        </authorList>
    </citation>
    <scope>NUCLEOTIDE SEQUENCE</scope>
    <source>
        <strain evidence="4">6966</strain>
    </source>
</reference>
<dbReference type="OrthoDB" id="1082779at2"/>
<sequence length="357" mass="40285">MKTNAGKYLERPIGENEEELLEKIWNSLPPVENDDQMLDENYRNVKQRIHKHTLRRHVIYISSSAAAVCLFILLLFSPESSEKSPVFAQLNDMGVSISEQKVQFMIGDSIVANLNTSAKMNINPNAKTTLQSATGEEIALQEETPLKIYVPAGKRFDLELTDGTHVWLNSDTWLEYPATFASTKERRVKIEGEGFFEVKPDATKPFHVEIPGGESIRVLGTSFNVSAYSDNEENITTLVTGKIEYSLPTRTEAIALLPNEQVRVNKTTKGVTKNEVNTSEFAMWKEGILYFNNEKLPTLAKQLARMYGIEIKVAEKYNDTCFSGMIRYERGIDYITKLLTTTSNITCSIENGIIHLK</sequence>
<dbReference type="FunFam" id="2.60.120.1440:FF:000001">
    <property type="entry name" value="Putative anti-sigma factor"/>
    <property type="match status" value="1"/>
</dbReference>
<dbReference type="STRING" id="1121130.GCA_000519105_02162"/>
<dbReference type="PIRSF" id="PIRSF018266">
    <property type="entry name" value="FecR"/>
    <property type="match status" value="1"/>
</dbReference>
<proteinExistence type="predicted"/>
<keyword evidence="1" id="KW-0472">Membrane</keyword>
<reference evidence="4" key="4">
    <citation type="submission" date="2021-09" db="EMBL/GenBank/DDBJ databases">
        <authorList>
            <person name="Gilroy R."/>
        </authorList>
    </citation>
    <scope>NUCLEOTIDE SEQUENCE</scope>
    <source>
        <strain evidence="4">6966</strain>
    </source>
</reference>
<keyword evidence="1" id="KW-1133">Transmembrane helix</keyword>
<dbReference type="Pfam" id="PF16344">
    <property type="entry name" value="FecR_C"/>
    <property type="match status" value="1"/>
</dbReference>
<evidence type="ECO:0000313" key="5">
    <source>
        <dbReference type="EMBL" id="QRO50706.1"/>
    </source>
</evidence>
<feature type="domain" description="Protein FecR C-terminal" evidence="3">
    <location>
        <begin position="289"/>
        <end position="354"/>
    </location>
</feature>
<dbReference type="GeneID" id="93096465"/>
<dbReference type="Proteomes" id="UP000742098">
    <property type="component" value="Unassembled WGS sequence"/>
</dbReference>
<evidence type="ECO:0000256" key="1">
    <source>
        <dbReference type="SAM" id="Phobius"/>
    </source>
</evidence>
<keyword evidence="1" id="KW-0812">Transmembrane</keyword>
<protein>
    <submittedName>
        <fullName evidence="4">DUF4974 domain-containing protein</fullName>
    </submittedName>
    <submittedName>
        <fullName evidence="6">FecR family protein</fullName>
    </submittedName>
</protein>
<dbReference type="GO" id="GO:0016989">
    <property type="term" value="F:sigma factor antagonist activity"/>
    <property type="evidence" value="ECO:0007669"/>
    <property type="project" value="TreeGrafter"/>
</dbReference>
<dbReference type="EMBL" id="DYVS01000233">
    <property type="protein sequence ID" value="HJF71566.1"/>
    <property type="molecule type" value="Genomic_DNA"/>
</dbReference>
<dbReference type="Proteomes" id="UP000654720">
    <property type="component" value="Chromosome"/>
</dbReference>
<evidence type="ECO:0000313" key="9">
    <source>
        <dbReference type="Proteomes" id="UP000286063"/>
    </source>
</evidence>
<dbReference type="InterPro" id="IPR032508">
    <property type="entry name" value="FecR_C"/>
</dbReference>
<evidence type="ECO:0000313" key="6">
    <source>
        <dbReference type="EMBL" id="RGV35789.1"/>
    </source>
</evidence>
<reference evidence="5 10" key="3">
    <citation type="submission" date="2021-02" db="EMBL/GenBank/DDBJ databases">
        <title>FDA dAtabase for Regulatory Grade micrObial Sequences (FDA-ARGOS): Supporting development and validation of Infectious Disease Dx tests.</title>
        <authorList>
            <person name="Carlson P."/>
            <person name="Fischbach M."/>
            <person name="Hastie J."/>
            <person name="Bilen M."/>
            <person name="Cheng A."/>
            <person name="Tallon L."/>
            <person name="Sadzewicz L."/>
            <person name="Zhao X."/>
            <person name="Boylan J."/>
            <person name="Ott S."/>
            <person name="Bowen H."/>
            <person name="Vavikolanu K."/>
            <person name="Mehta A."/>
            <person name="Aluvathingal J."/>
            <person name="Nadendla S."/>
            <person name="Yan Y."/>
            <person name="Sichtig H."/>
        </authorList>
    </citation>
    <scope>NUCLEOTIDE SEQUENCE [LARGE SCALE GENOMIC DNA]</scope>
    <source>
        <strain evidence="5 10">FDAARGOS_1229</strain>
    </source>
</reference>
<gene>
    <name evidence="6" type="ORF">DWW18_03120</name>
    <name evidence="7" type="ORF">DXA50_03545</name>
    <name evidence="5" type="ORF">I6J59_03490</name>
    <name evidence="4" type="ORF">K8V05_12505</name>
</gene>
<dbReference type="Proteomes" id="UP000286063">
    <property type="component" value="Unassembled WGS sequence"/>
</dbReference>
<feature type="transmembrane region" description="Helical" evidence="1">
    <location>
        <begin position="58"/>
        <end position="76"/>
    </location>
</feature>
<keyword evidence="10" id="KW-1185">Reference proteome</keyword>
<dbReference type="EMBL" id="CP069450">
    <property type="protein sequence ID" value="QRO50706.1"/>
    <property type="molecule type" value="Genomic_DNA"/>
</dbReference>
<dbReference type="PANTHER" id="PTHR30273:SF2">
    <property type="entry name" value="PROTEIN FECR"/>
    <property type="match status" value="1"/>
</dbReference>
<evidence type="ECO:0000313" key="8">
    <source>
        <dbReference type="Proteomes" id="UP000283589"/>
    </source>
</evidence>
<evidence type="ECO:0000259" key="3">
    <source>
        <dbReference type="Pfam" id="PF16344"/>
    </source>
</evidence>
<dbReference type="RefSeq" id="WP_027200914.1">
    <property type="nucleotide sequence ID" value="NZ_CAJKXH010000005.1"/>
</dbReference>
<accession>A0A412X550</accession>
<evidence type="ECO:0000313" key="4">
    <source>
        <dbReference type="EMBL" id="HJF71566.1"/>
    </source>
</evidence>
<dbReference type="PANTHER" id="PTHR30273">
    <property type="entry name" value="PERIPLASMIC SIGNAL SENSOR AND SIGMA FACTOR ACTIVATOR FECR-RELATED"/>
    <property type="match status" value="1"/>
</dbReference>
<name>A0A412X550_9BACT</name>